<evidence type="ECO:0000313" key="2">
    <source>
        <dbReference type="Proteomes" id="UP001497457"/>
    </source>
</evidence>
<protein>
    <submittedName>
        <fullName evidence="1">Uncharacterized protein</fullName>
    </submittedName>
</protein>
<reference evidence="1" key="1">
    <citation type="submission" date="2024-10" db="EMBL/GenBank/DDBJ databases">
        <authorList>
            <person name="Ryan C."/>
        </authorList>
    </citation>
    <scope>NUCLEOTIDE SEQUENCE [LARGE SCALE GENOMIC DNA]</scope>
</reference>
<dbReference type="SUPFAM" id="SSF49599">
    <property type="entry name" value="TRAF domain-like"/>
    <property type="match status" value="1"/>
</dbReference>
<organism evidence="1 2">
    <name type="scientific">Urochloa decumbens</name>
    <dbReference type="NCBI Taxonomy" id="240449"/>
    <lineage>
        <taxon>Eukaryota</taxon>
        <taxon>Viridiplantae</taxon>
        <taxon>Streptophyta</taxon>
        <taxon>Embryophyta</taxon>
        <taxon>Tracheophyta</taxon>
        <taxon>Spermatophyta</taxon>
        <taxon>Magnoliopsida</taxon>
        <taxon>Liliopsida</taxon>
        <taxon>Poales</taxon>
        <taxon>Poaceae</taxon>
        <taxon>PACMAD clade</taxon>
        <taxon>Panicoideae</taxon>
        <taxon>Panicodae</taxon>
        <taxon>Paniceae</taxon>
        <taxon>Melinidinae</taxon>
        <taxon>Urochloa</taxon>
    </lineage>
</organism>
<accession>A0ABC9AER7</accession>
<evidence type="ECO:0000313" key="1">
    <source>
        <dbReference type="EMBL" id="CAL4976379.1"/>
    </source>
</evidence>
<keyword evidence="2" id="KW-1185">Reference proteome</keyword>
<dbReference type="Proteomes" id="UP001497457">
    <property type="component" value="Chromosome 20rd"/>
</dbReference>
<gene>
    <name evidence="1" type="ORF">URODEC1_LOCUS53571</name>
</gene>
<dbReference type="InterPro" id="IPR008974">
    <property type="entry name" value="TRAF-like"/>
</dbReference>
<sequence length="152" mass="16585">MANSPATNIPRMNLTVAASGVFQFKVEGYSFTKEAAKSDREYYQSDKFTVRYYPSKGGHGKFEVGLALLNRAHDAVAVRFALSLLCKSGVPSDERKAVAAATVSATSSSIGSLRARDVLCFHVLHESMEEFVVEDSFVLHCTVSVLKRPASF</sequence>
<name>A0ABC9AER7_9POAL</name>
<proteinExistence type="predicted"/>
<dbReference type="EMBL" id="OZ075130">
    <property type="protein sequence ID" value="CAL4976379.1"/>
    <property type="molecule type" value="Genomic_DNA"/>
</dbReference>
<dbReference type="AlphaFoldDB" id="A0ABC9AER7"/>
<dbReference type="Gene3D" id="2.60.210.10">
    <property type="entry name" value="Apoptosis, Tumor Necrosis Factor Receptor Associated Protein 2, Chain A"/>
    <property type="match status" value="1"/>
</dbReference>